<feature type="transmembrane region" description="Helical" evidence="1">
    <location>
        <begin position="153"/>
        <end position="173"/>
    </location>
</feature>
<evidence type="ECO:0000313" key="3">
    <source>
        <dbReference type="EMBL" id="TWH20397.1"/>
    </source>
</evidence>
<keyword evidence="4" id="KW-1185">Reference proteome</keyword>
<evidence type="ECO:0000256" key="1">
    <source>
        <dbReference type="SAM" id="Phobius"/>
    </source>
</evidence>
<feature type="transmembrane region" description="Helical" evidence="1">
    <location>
        <begin position="245"/>
        <end position="261"/>
    </location>
</feature>
<dbReference type="InterPro" id="IPR050879">
    <property type="entry name" value="Acyltransferase_3"/>
</dbReference>
<dbReference type="GO" id="GO:0009103">
    <property type="term" value="P:lipopolysaccharide biosynthetic process"/>
    <property type="evidence" value="ECO:0007669"/>
    <property type="project" value="TreeGrafter"/>
</dbReference>
<feature type="domain" description="Acyltransferase 3" evidence="2">
    <location>
        <begin position="14"/>
        <end position="347"/>
    </location>
</feature>
<proteinExistence type="predicted"/>
<dbReference type="PANTHER" id="PTHR23028">
    <property type="entry name" value="ACETYLTRANSFERASE"/>
    <property type="match status" value="1"/>
</dbReference>
<comment type="caution">
    <text evidence="3">The sequence shown here is derived from an EMBL/GenBank/DDBJ whole genome shotgun (WGS) entry which is preliminary data.</text>
</comment>
<dbReference type="RefSeq" id="WP_036876917.1">
    <property type="nucleotide sequence ID" value="NZ_JOIJ01000011.1"/>
</dbReference>
<feature type="transmembrane region" description="Helical" evidence="1">
    <location>
        <begin position="267"/>
        <end position="287"/>
    </location>
</feature>
<dbReference type="GO" id="GO:0016747">
    <property type="term" value="F:acyltransferase activity, transferring groups other than amino-acyl groups"/>
    <property type="evidence" value="ECO:0007669"/>
    <property type="project" value="InterPro"/>
</dbReference>
<keyword evidence="1" id="KW-1133">Transmembrane helix</keyword>
<feature type="transmembrane region" description="Helical" evidence="1">
    <location>
        <begin position="47"/>
        <end position="74"/>
    </location>
</feature>
<reference evidence="3 4" key="1">
    <citation type="submission" date="2019-07" db="EMBL/GenBank/DDBJ databases">
        <title>R&amp;d 2014.</title>
        <authorList>
            <person name="Klenk H.-P."/>
        </authorList>
    </citation>
    <scope>NUCLEOTIDE SEQUENCE [LARGE SCALE GENOMIC DNA]</scope>
    <source>
        <strain evidence="3 4">DSM 43194</strain>
    </source>
</reference>
<dbReference type="InterPro" id="IPR002656">
    <property type="entry name" value="Acyl_transf_3_dom"/>
</dbReference>
<organism evidence="3 4">
    <name type="scientific">Prauserella rugosa</name>
    <dbReference type="NCBI Taxonomy" id="43354"/>
    <lineage>
        <taxon>Bacteria</taxon>
        <taxon>Bacillati</taxon>
        <taxon>Actinomycetota</taxon>
        <taxon>Actinomycetes</taxon>
        <taxon>Pseudonocardiales</taxon>
        <taxon>Pseudonocardiaceae</taxon>
        <taxon>Prauserella</taxon>
    </lineage>
</organism>
<sequence length="386" mass="42343">MTAAGTTSTGQPRYQLDVFRAVAALSVAMFHAYQFNRREQWPLEGTFWHDVILATDLFVAMFFLLSGFLLGLPIMRASLGAGPLRPSKAFLIKRFARLVPTYYLVVLLVWSLTNVELPGHWQDLVLHLTFTQVYSDEYIFWTNGPAWSLANEMHYYLLLAVLAGPAHALCARLATRRARIGVLVGGVAALVAVSVGYKLVAWLVWQRPQESWSTWFGPLAKLDVFALGMLVAIGAAAGVRVNGRWVRLGVAVAGAGVVVLGESSPRPFQHTVLAIGAGMIIAAAVITDGPVPRLLSWRPLVAVGLSSYSIYLWHEPLLRFLSHVGLDPFAGTAAGFVCTTVLLMIVVIPVGQFSYRFIERTGMKLAAAFDARGRPREYYPEVTVRG</sequence>
<dbReference type="Proteomes" id="UP000317303">
    <property type="component" value="Unassembled WGS sequence"/>
</dbReference>
<feature type="transmembrane region" description="Helical" evidence="1">
    <location>
        <begin position="95"/>
        <end position="113"/>
    </location>
</feature>
<dbReference type="EMBL" id="VLJV01000001">
    <property type="protein sequence ID" value="TWH20397.1"/>
    <property type="molecule type" value="Genomic_DNA"/>
</dbReference>
<keyword evidence="1" id="KW-0472">Membrane</keyword>
<feature type="transmembrane region" description="Helical" evidence="1">
    <location>
        <begin position="215"/>
        <end position="238"/>
    </location>
</feature>
<evidence type="ECO:0000259" key="2">
    <source>
        <dbReference type="Pfam" id="PF01757"/>
    </source>
</evidence>
<name>A0A660CEU5_9PSEU</name>
<gene>
    <name evidence="3" type="ORF">JD82_02243</name>
</gene>
<evidence type="ECO:0000313" key="4">
    <source>
        <dbReference type="Proteomes" id="UP000317303"/>
    </source>
</evidence>
<feature type="transmembrane region" description="Helical" evidence="1">
    <location>
        <begin position="294"/>
        <end position="313"/>
    </location>
</feature>
<dbReference type="GO" id="GO:0016020">
    <property type="term" value="C:membrane"/>
    <property type="evidence" value="ECO:0007669"/>
    <property type="project" value="TreeGrafter"/>
</dbReference>
<feature type="transmembrane region" description="Helical" evidence="1">
    <location>
        <begin position="333"/>
        <end position="355"/>
    </location>
</feature>
<dbReference type="PANTHER" id="PTHR23028:SF53">
    <property type="entry name" value="ACYL_TRANSF_3 DOMAIN-CONTAINING PROTEIN"/>
    <property type="match status" value="1"/>
</dbReference>
<keyword evidence="1" id="KW-0812">Transmembrane</keyword>
<protein>
    <submittedName>
        <fullName evidence="3">Peptidoglycan/LPS O-acetylase OafA/YrhL</fullName>
    </submittedName>
</protein>
<feature type="transmembrane region" description="Helical" evidence="1">
    <location>
        <begin position="180"/>
        <end position="203"/>
    </location>
</feature>
<dbReference type="Pfam" id="PF01757">
    <property type="entry name" value="Acyl_transf_3"/>
    <property type="match status" value="1"/>
</dbReference>
<accession>A0A660CEU5</accession>
<dbReference type="AlphaFoldDB" id="A0A660CEU5"/>